<dbReference type="Gene3D" id="1.20.1560.10">
    <property type="entry name" value="ABC transporter type 1, transmembrane domain"/>
    <property type="match status" value="1"/>
</dbReference>
<dbReference type="HOGENOM" id="CLU_000604_6_6_1"/>
<evidence type="ECO:0000256" key="6">
    <source>
        <dbReference type="ARBA" id="ARBA00022989"/>
    </source>
</evidence>
<dbReference type="SMART" id="SM00382">
    <property type="entry name" value="AAA"/>
    <property type="match status" value="1"/>
</dbReference>
<dbReference type="PROSITE" id="PS50929">
    <property type="entry name" value="ABC_TM1F"/>
    <property type="match status" value="1"/>
</dbReference>
<dbReference type="InterPro" id="IPR003593">
    <property type="entry name" value="AAA+_ATPase"/>
</dbReference>
<evidence type="ECO:0000256" key="5">
    <source>
        <dbReference type="ARBA" id="ARBA00022840"/>
    </source>
</evidence>
<dbReference type="PANTHER" id="PTHR24221:SF503">
    <property type="entry name" value="MITOCHONDRIAL POTASSIUM CHANNEL ATP-BINDING SUBUNIT"/>
    <property type="match status" value="1"/>
</dbReference>
<dbReference type="InterPro" id="IPR027417">
    <property type="entry name" value="P-loop_NTPase"/>
</dbReference>
<evidence type="ECO:0008006" key="15">
    <source>
        <dbReference type="Google" id="ProtNLM"/>
    </source>
</evidence>
<keyword evidence="6 10" id="KW-1133">Transmembrane helix</keyword>
<feature type="region of interest" description="Disordered" evidence="9">
    <location>
        <begin position="213"/>
        <end position="240"/>
    </location>
</feature>
<dbReference type="Proteomes" id="UP000027920">
    <property type="component" value="Unassembled WGS sequence"/>
</dbReference>
<dbReference type="InterPro" id="IPR017871">
    <property type="entry name" value="ABC_transporter-like_CS"/>
</dbReference>
<dbReference type="PANTHER" id="PTHR24221">
    <property type="entry name" value="ATP-BINDING CASSETTE SUB-FAMILY B"/>
    <property type="match status" value="1"/>
</dbReference>
<evidence type="ECO:0000256" key="2">
    <source>
        <dbReference type="ARBA" id="ARBA00022448"/>
    </source>
</evidence>
<gene>
    <name evidence="13" type="ORF">A1O9_01862</name>
</gene>
<evidence type="ECO:0000256" key="7">
    <source>
        <dbReference type="ARBA" id="ARBA00023136"/>
    </source>
</evidence>
<sequence length="869" mass="96969">MFAQDMHRSALSSLLTGLYYFACVYIGLSFLGASIISLLTLQPLTKRKTSATTRRKAAICLSAFITVNYIVQSALFISDNLRDVRGNLHTQRTVVYELLQALTWTTLSLTLFDSTEPQWKSFTSSWTVALALECLIIVLSSWSVHDAEQPRGINLALQCARIIKLVLLSALGLSIIIAHHEKAGKDETRPLIPADPSTAIAGTRIARSYDGTGELEGEPGAADTSSLHGSSSEDSEDAEFWGEERRKRIKEQGGWNKYLKEYLIFLPYIWPTHDRRYQLYFVVLGVNILAERALNVLYPRQFGIVMDKLYESYSTGQIPWKEIVVWSILRLLTSGSSGLSVLSQMLEARLVNWSHQKLNVAAFDHVMGLSMSFHDGKDSGEVIRAVEQAGSLSSLLRTVVLDTSPVLLDLSIACWYLTYLLDAYAVVIVVFVGLSFIFVTYYITVVLKRSRRIAAANGRAESRILYEMVSNWATVSYFNRRKHEQTQLAQTIRDATMANQWNDDVGLVLFAAQEFCQVFGRFLITVLAAYRIAYGVIPVGNFVALESYWDTITWPLWMLGHSYRQLASDLIDAERLLELFKKESEIQDGPLTLSAKPGAGKIEFSNVCFGYHKDRDVLKDFSFTANPGQTVALVGETGSGKSTTLKMLMRFYDVTSGSISIDGHDIREFSVHSLREMFGFVPQNAALFNTSILENVRYGRLEASDEEVHQACKAAAIHDRINSFPEGYNTKVGERGVRVSGGELQRIAIARVILKDPRIVLLDEATSALDTHTESKIQEALRNLTAGRTTIVIAHRLSTVTSADQILVVDKGKIVERGSHDELLQMRGEYVGLWEKQTMVRTRQVTVSETEAETARESSLGSGDTDIST</sequence>
<dbReference type="Pfam" id="PF00005">
    <property type="entry name" value="ABC_tran"/>
    <property type="match status" value="1"/>
</dbReference>
<evidence type="ECO:0000256" key="4">
    <source>
        <dbReference type="ARBA" id="ARBA00022741"/>
    </source>
</evidence>
<comment type="similarity">
    <text evidence="8">Belongs to the ABC transporter superfamily. ABCB family. Heavy Metal importer (TC 3.A.1.210) subfamily.</text>
</comment>
<proteinExistence type="inferred from homology"/>
<feature type="domain" description="ABC transmembrane type-1" evidence="12">
    <location>
        <begin position="293"/>
        <end position="568"/>
    </location>
</feature>
<evidence type="ECO:0000259" key="12">
    <source>
        <dbReference type="PROSITE" id="PS50929"/>
    </source>
</evidence>
<evidence type="ECO:0000256" key="3">
    <source>
        <dbReference type="ARBA" id="ARBA00022692"/>
    </source>
</evidence>
<dbReference type="InterPro" id="IPR011527">
    <property type="entry name" value="ABC1_TM_dom"/>
</dbReference>
<dbReference type="PROSITE" id="PS00211">
    <property type="entry name" value="ABC_TRANSPORTER_1"/>
    <property type="match status" value="1"/>
</dbReference>
<dbReference type="OrthoDB" id="4161646at2759"/>
<evidence type="ECO:0000256" key="1">
    <source>
        <dbReference type="ARBA" id="ARBA00004141"/>
    </source>
</evidence>
<dbReference type="EMBL" id="AMGV01000001">
    <property type="protein sequence ID" value="KEF63884.1"/>
    <property type="molecule type" value="Genomic_DNA"/>
</dbReference>
<reference evidence="13 14" key="1">
    <citation type="submission" date="2013-03" db="EMBL/GenBank/DDBJ databases">
        <title>The Genome Sequence of Exophiala aquamarina CBS 119918.</title>
        <authorList>
            <consortium name="The Broad Institute Genomics Platform"/>
            <person name="Cuomo C."/>
            <person name="de Hoog S."/>
            <person name="Gorbushina A."/>
            <person name="Walker B."/>
            <person name="Young S.K."/>
            <person name="Zeng Q."/>
            <person name="Gargeya S."/>
            <person name="Fitzgerald M."/>
            <person name="Haas B."/>
            <person name="Abouelleil A."/>
            <person name="Allen A.W."/>
            <person name="Alvarado L."/>
            <person name="Arachchi H.M."/>
            <person name="Berlin A.M."/>
            <person name="Chapman S.B."/>
            <person name="Gainer-Dewar J."/>
            <person name="Goldberg J."/>
            <person name="Griggs A."/>
            <person name="Gujja S."/>
            <person name="Hansen M."/>
            <person name="Howarth C."/>
            <person name="Imamovic A."/>
            <person name="Ireland A."/>
            <person name="Larimer J."/>
            <person name="McCowan C."/>
            <person name="Murphy C."/>
            <person name="Pearson M."/>
            <person name="Poon T.W."/>
            <person name="Priest M."/>
            <person name="Roberts A."/>
            <person name="Saif S."/>
            <person name="Shea T."/>
            <person name="Sisk P."/>
            <person name="Sykes S."/>
            <person name="Wortman J."/>
            <person name="Nusbaum C."/>
            <person name="Birren B."/>
        </authorList>
    </citation>
    <scope>NUCLEOTIDE SEQUENCE [LARGE SCALE GENOMIC DNA]</scope>
    <source>
        <strain evidence="13 14">CBS 119918</strain>
    </source>
</reference>
<feature type="transmembrane region" description="Helical" evidence="10">
    <location>
        <begin position="124"/>
        <end position="142"/>
    </location>
</feature>
<feature type="transmembrane region" description="Helical" evidence="10">
    <location>
        <begin position="18"/>
        <end position="39"/>
    </location>
</feature>
<name>A0A072PUY9_9EURO</name>
<dbReference type="GeneID" id="25276808"/>
<evidence type="ECO:0000259" key="11">
    <source>
        <dbReference type="PROSITE" id="PS50893"/>
    </source>
</evidence>
<dbReference type="InterPro" id="IPR039421">
    <property type="entry name" value="Type_1_exporter"/>
</dbReference>
<dbReference type="GO" id="GO:0140359">
    <property type="term" value="F:ABC-type transporter activity"/>
    <property type="evidence" value="ECO:0007669"/>
    <property type="project" value="InterPro"/>
</dbReference>
<feature type="transmembrane region" description="Helical" evidence="10">
    <location>
        <begin position="162"/>
        <end position="179"/>
    </location>
</feature>
<dbReference type="RefSeq" id="XP_013266474.1">
    <property type="nucleotide sequence ID" value="XM_013411020.1"/>
</dbReference>
<feature type="transmembrane region" description="Helical" evidence="10">
    <location>
        <begin position="424"/>
        <end position="443"/>
    </location>
</feature>
<dbReference type="InterPro" id="IPR003439">
    <property type="entry name" value="ABC_transporter-like_ATP-bd"/>
</dbReference>
<protein>
    <recommendedName>
        <fullName evidence="15">ATP-binding cassette, subfamily B</fullName>
    </recommendedName>
</protein>
<evidence type="ECO:0000256" key="10">
    <source>
        <dbReference type="SAM" id="Phobius"/>
    </source>
</evidence>
<evidence type="ECO:0000256" key="9">
    <source>
        <dbReference type="SAM" id="MobiDB-lite"/>
    </source>
</evidence>
<feature type="transmembrane region" description="Helical" evidence="10">
    <location>
        <begin position="59"/>
        <end position="78"/>
    </location>
</feature>
<evidence type="ECO:0000313" key="13">
    <source>
        <dbReference type="EMBL" id="KEF63884.1"/>
    </source>
</evidence>
<feature type="region of interest" description="Disordered" evidence="9">
    <location>
        <begin position="846"/>
        <end position="869"/>
    </location>
</feature>
<dbReference type="STRING" id="1182545.A0A072PUY9"/>
<accession>A0A072PUY9</accession>
<feature type="compositionally biased region" description="Polar residues" evidence="9">
    <location>
        <begin position="860"/>
        <end position="869"/>
    </location>
</feature>
<comment type="caution">
    <text evidence="13">The sequence shown here is derived from an EMBL/GenBank/DDBJ whole genome shotgun (WGS) entry which is preliminary data.</text>
</comment>
<keyword evidence="2" id="KW-0813">Transport</keyword>
<organism evidence="13 14">
    <name type="scientific">Exophiala aquamarina CBS 119918</name>
    <dbReference type="NCBI Taxonomy" id="1182545"/>
    <lineage>
        <taxon>Eukaryota</taxon>
        <taxon>Fungi</taxon>
        <taxon>Dikarya</taxon>
        <taxon>Ascomycota</taxon>
        <taxon>Pezizomycotina</taxon>
        <taxon>Eurotiomycetes</taxon>
        <taxon>Chaetothyriomycetidae</taxon>
        <taxon>Chaetothyriales</taxon>
        <taxon>Herpotrichiellaceae</taxon>
        <taxon>Exophiala</taxon>
    </lineage>
</organism>
<keyword evidence="4" id="KW-0547">Nucleotide-binding</keyword>
<feature type="domain" description="ABC transporter" evidence="11">
    <location>
        <begin position="602"/>
        <end position="836"/>
    </location>
</feature>
<dbReference type="AlphaFoldDB" id="A0A072PUY9"/>
<keyword evidence="7 10" id="KW-0472">Membrane</keyword>
<evidence type="ECO:0000313" key="14">
    <source>
        <dbReference type="Proteomes" id="UP000027920"/>
    </source>
</evidence>
<dbReference type="VEuPathDB" id="FungiDB:A1O9_01862"/>
<dbReference type="InterPro" id="IPR036640">
    <property type="entry name" value="ABC1_TM_sf"/>
</dbReference>
<dbReference type="FunFam" id="3.40.50.300:FF:000287">
    <property type="entry name" value="Multidrug ABC transporter ATP-binding protein"/>
    <property type="match status" value="1"/>
</dbReference>
<dbReference type="Gene3D" id="3.40.50.300">
    <property type="entry name" value="P-loop containing nucleotide triphosphate hydrolases"/>
    <property type="match status" value="1"/>
</dbReference>
<dbReference type="PROSITE" id="PS50893">
    <property type="entry name" value="ABC_TRANSPORTER_2"/>
    <property type="match status" value="1"/>
</dbReference>
<dbReference type="GO" id="GO:0016020">
    <property type="term" value="C:membrane"/>
    <property type="evidence" value="ECO:0007669"/>
    <property type="project" value="UniProtKB-SubCell"/>
</dbReference>
<keyword evidence="5" id="KW-0067">ATP-binding</keyword>
<comment type="subcellular location">
    <subcellularLocation>
        <location evidence="1">Membrane</location>
        <topology evidence="1">Multi-pass membrane protein</topology>
    </subcellularLocation>
</comment>
<dbReference type="Pfam" id="PF00664">
    <property type="entry name" value="ABC_membrane"/>
    <property type="match status" value="1"/>
</dbReference>
<dbReference type="GO" id="GO:0005524">
    <property type="term" value="F:ATP binding"/>
    <property type="evidence" value="ECO:0007669"/>
    <property type="project" value="UniProtKB-KW"/>
</dbReference>
<dbReference type="SUPFAM" id="SSF52540">
    <property type="entry name" value="P-loop containing nucleoside triphosphate hydrolases"/>
    <property type="match status" value="1"/>
</dbReference>
<evidence type="ECO:0000256" key="8">
    <source>
        <dbReference type="ARBA" id="ARBA00024363"/>
    </source>
</evidence>
<keyword evidence="14" id="KW-1185">Reference proteome</keyword>
<keyword evidence="3 10" id="KW-0812">Transmembrane</keyword>
<dbReference type="GO" id="GO:0016887">
    <property type="term" value="F:ATP hydrolysis activity"/>
    <property type="evidence" value="ECO:0007669"/>
    <property type="project" value="InterPro"/>
</dbReference>
<dbReference type="SUPFAM" id="SSF90123">
    <property type="entry name" value="ABC transporter transmembrane region"/>
    <property type="match status" value="1"/>
</dbReference>